<accession>A0A9N8ETR7</accession>
<feature type="signal peptide" evidence="2">
    <location>
        <begin position="1"/>
        <end position="20"/>
    </location>
</feature>
<evidence type="ECO:0000256" key="2">
    <source>
        <dbReference type="SAM" id="SignalP"/>
    </source>
</evidence>
<comment type="caution">
    <text evidence="3">The sequence shown here is derived from an EMBL/GenBank/DDBJ whole genome shotgun (WGS) entry which is preliminary data.</text>
</comment>
<keyword evidence="2" id="KW-0732">Signal</keyword>
<proteinExistence type="predicted"/>
<evidence type="ECO:0000256" key="1">
    <source>
        <dbReference type="SAM" id="MobiDB-lite"/>
    </source>
</evidence>
<gene>
    <name evidence="3" type="ORF">SEMRO_1605_G285420.1</name>
</gene>
<feature type="region of interest" description="Disordered" evidence="1">
    <location>
        <begin position="88"/>
        <end position="109"/>
    </location>
</feature>
<keyword evidence="4" id="KW-1185">Reference proteome</keyword>
<dbReference type="Proteomes" id="UP001153069">
    <property type="component" value="Unassembled WGS sequence"/>
</dbReference>
<organism evidence="3 4">
    <name type="scientific">Seminavis robusta</name>
    <dbReference type="NCBI Taxonomy" id="568900"/>
    <lineage>
        <taxon>Eukaryota</taxon>
        <taxon>Sar</taxon>
        <taxon>Stramenopiles</taxon>
        <taxon>Ochrophyta</taxon>
        <taxon>Bacillariophyta</taxon>
        <taxon>Bacillariophyceae</taxon>
        <taxon>Bacillariophycidae</taxon>
        <taxon>Naviculales</taxon>
        <taxon>Naviculaceae</taxon>
        <taxon>Seminavis</taxon>
    </lineage>
</organism>
<dbReference type="AlphaFoldDB" id="A0A9N8ETR7"/>
<protein>
    <submittedName>
        <fullName evidence="3">Uncharacterized protein</fullName>
    </submittedName>
</protein>
<sequence>MKILWLLGATAMLLADPVMAAGRNDGEHGVGGKALEGSWEGVKSLVHEASNWIHKNHDEDEEESFLETGTIEDGAFMEAMEDVHPKVSFRGSSGHQSRKLHEEKMYGDY</sequence>
<feature type="compositionally biased region" description="Basic and acidic residues" evidence="1">
    <location>
        <begin position="99"/>
        <end position="109"/>
    </location>
</feature>
<evidence type="ECO:0000313" key="4">
    <source>
        <dbReference type="Proteomes" id="UP001153069"/>
    </source>
</evidence>
<evidence type="ECO:0000313" key="3">
    <source>
        <dbReference type="EMBL" id="CAB9524924.1"/>
    </source>
</evidence>
<reference evidence="3" key="1">
    <citation type="submission" date="2020-06" db="EMBL/GenBank/DDBJ databases">
        <authorList>
            <consortium name="Plant Systems Biology data submission"/>
        </authorList>
    </citation>
    <scope>NUCLEOTIDE SEQUENCE</scope>
    <source>
        <strain evidence="3">D6</strain>
    </source>
</reference>
<dbReference type="EMBL" id="CAICTM010001603">
    <property type="protein sequence ID" value="CAB9524924.1"/>
    <property type="molecule type" value="Genomic_DNA"/>
</dbReference>
<name>A0A9N8ETR7_9STRA</name>
<feature type="chain" id="PRO_5040169452" evidence="2">
    <location>
        <begin position="21"/>
        <end position="109"/>
    </location>
</feature>